<dbReference type="GO" id="GO:0003735">
    <property type="term" value="F:structural constituent of ribosome"/>
    <property type="evidence" value="ECO:0007669"/>
    <property type="project" value="InterPro"/>
</dbReference>
<evidence type="ECO:0000256" key="1">
    <source>
        <dbReference type="ARBA" id="ARBA00004072"/>
    </source>
</evidence>
<evidence type="ECO:0000313" key="13">
    <source>
        <dbReference type="Proteomes" id="UP000185934"/>
    </source>
</evidence>
<dbReference type="GO" id="GO:0006412">
    <property type="term" value="P:translation"/>
    <property type="evidence" value="ECO:0007669"/>
    <property type="project" value="UniProtKB-UniRule"/>
</dbReference>
<comment type="function">
    <text evidence="8 9">One of the proteins that surrounds the polypeptide exit tunnel on the outside of the subunit.</text>
</comment>
<dbReference type="InterPro" id="IPR005825">
    <property type="entry name" value="Ribosomal_uL24_CS"/>
</dbReference>
<comment type="similarity">
    <text evidence="2 9 10">Belongs to the universal ribosomal protein uL24 family.</text>
</comment>
<comment type="function">
    <text evidence="1 9">One of two assembly initiator proteins, it binds directly to the 5'-end of the 23S rRNA, where it nucleates assembly of the 50S subunit.</text>
</comment>
<evidence type="ECO:0000256" key="8">
    <source>
        <dbReference type="ARBA" id="ARBA00058688"/>
    </source>
</evidence>
<dbReference type="GO" id="GO:0019843">
    <property type="term" value="F:rRNA binding"/>
    <property type="evidence" value="ECO:0007669"/>
    <property type="project" value="UniProtKB-UniRule"/>
</dbReference>
<keyword evidence="4 9" id="KW-0694">RNA-binding</keyword>
<dbReference type="CDD" id="cd06089">
    <property type="entry name" value="KOW_RPL26"/>
    <property type="match status" value="1"/>
</dbReference>
<evidence type="ECO:0000256" key="4">
    <source>
        <dbReference type="ARBA" id="ARBA00022884"/>
    </source>
</evidence>
<name>A0A1P8F508_9CHLR</name>
<dbReference type="FunFam" id="2.30.30.30:FF:000004">
    <property type="entry name" value="50S ribosomal protein L24"/>
    <property type="match status" value="1"/>
</dbReference>
<evidence type="ECO:0000256" key="3">
    <source>
        <dbReference type="ARBA" id="ARBA00022730"/>
    </source>
</evidence>
<dbReference type="HAMAP" id="MF_01326_B">
    <property type="entry name" value="Ribosomal_uL24_B"/>
    <property type="match status" value="1"/>
</dbReference>
<keyword evidence="6 9" id="KW-0687">Ribonucleoprotein</keyword>
<organism evidence="12 13">
    <name type="scientific">Dehalogenimonas formicexedens</name>
    <dbReference type="NCBI Taxonomy" id="1839801"/>
    <lineage>
        <taxon>Bacteria</taxon>
        <taxon>Bacillati</taxon>
        <taxon>Chloroflexota</taxon>
        <taxon>Dehalococcoidia</taxon>
        <taxon>Dehalococcoidales</taxon>
        <taxon>Dehalococcoidaceae</taxon>
        <taxon>Dehalogenimonas</taxon>
    </lineage>
</organism>
<evidence type="ECO:0000256" key="9">
    <source>
        <dbReference type="HAMAP-Rule" id="MF_01326"/>
    </source>
</evidence>
<dbReference type="GO" id="GO:0005840">
    <property type="term" value="C:ribosome"/>
    <property type="evidence" value="ECO:0007669"/>
    <property type="project" value="UniProtKB-KW"/>
</dbReference>
<dbReference type="NCBIfam" id="TIGR01079">
    <property type="entry name" value="rplX_bact"/>
    <property type="match status" value="1"/>
</dbReference>
<evidence type="ECO:0000256" key="6">
    <source>
        <dbReference type="ARBA" id="ARBA00023274"/>
    </source>
</evidence>
<evidence type="ECO:0000259" key="11">
    <source>
        <dbReference type="SMART" id="SM00739"/>
    </source>
</evidence>
<feature type="domain" description="KOW" evidence="11">
    <location>
        <begin position="2"/>
        <end position="29"/>
    </location>
</feature>
<dbReference type="KEGG" id="dfo:Dform_00203"/>
<dbReference type="RefSeq" id="WP_076003368.1">
    <property type="nucleotide sequence ID" value="NZ_CP018258.1"/>
</dbReference>
<evidence type="ECO:0000256" key="2">
    <source>
        <dbReference type="ARBA" id="ARBA00010618"/>
    </source>
</evidence>
<keyword evidence="5 9" id="KW-0689">Ribosomal protein</keyword>
<dbReference type="InterPro" id="IPR014722">
    <property type="entry name" value="Rib_uL2_dom2"/>
</dbReference>
<dbReference type="EMBL" id="CP018258">
    <property type="protein sequence ID" value="APV43566.1"/>
    <property type="molecule type" value="Genomic_DNA"/>
</dbReference>
<protein>
    <recommendedName>
        <fullName evidence="7 9">Large ribosomal subunit protein uL24</fullName>
    </recommendedName>
</protein>
<reference evidence="13" key="1">
    <citation type="submission" date="2016-11" db="EMBL/GenBank/DDBJ databases">
        <title>Dehalogenimonas formicexedens sp. nov., a chlorinated alkane respiring bacterium isolated from contaminated groundwater.</title>
        <authorList>
            <person name="Key T.A."/>
            <person name="Bowman K.S."/>
            <person name="Lee I."/>
            <person name="Chun J."/>
            <person name="Albuquerque L."/>
            <person name="da Costa M.S."/>
            <person name="Rainey F.A."/>
            <person name="Moe W.M."/>
        </authorList>
    </citation>
    <scope>NUCLEOTIDE SEQUENCE [LARGE SCALE GENOMIC DNA]</scope>
    <source>
        <strain evidence="13">NSZ-14</strain>
    </source>
</reference>
<dbReference type="SUPFAM" id="SSF50104">
    <property type="entry name" value="Translation proteins SH3-like domain"/>
    <property type="match status" value="1"/>
</dbReference>
<evidence type="ECO:0000256" key="5">
    <source>
        <dbReference type="ARBA" id="ARBA00022980"/>
    </source>
</evidence>
<dbReference type="Gene3D" id="2.30.30.30">
    <property type="match status" value="1"/>
</dbReference>
<dbReference type="OrthoDB" id="9807419at2"/>
<dbReference type="PANTHER" id="PTHR12903">
    <property type="entry name" value="MITOCHONDRIAL RIBOSOMAL PROTEIN L24"/>
    <property type="match status" value="1"/>
</dbReference>
<dbReference type="STRING" id="1839801.Dform_00203"/>
<keyword evidence="13" id="KW-1185">Reference proteome</keyword>
<dbReference type="SMART" id="SM00739">
    <property type="entry name" value="KOW"/>
    <property type="match status" value="1"/>
</dbReference>
<dbReference type="InterPro" id="IPR005824">
    <property type="entry name" value="KOW"/>
</dbReference>
<dbReference type="Pfam" id="PF17136">
    <property type="entry name" value="ribosomal_L24"/>
    <property type="match status" value="1"/>
</dbReference>
<dbReference type="InterPro" id="IPR008991">
    <property type="entry name" value="Translation_prot_SH3-like_sf"/>
</dbReference>
<dbReference type="GO" id="GO:1990904">
    <property type="term" value="C:ribonucleoprotein complex"/>
    <property type="evidence" value="ECO:0007669"/>
    <property type="project" value="UniProtKB-KW"/>
</dbReference>
<dbReference type="InterPro" id="IPR057264">
    <property type="entry name" value="Ribosomal_uL24_C"/>
</dbReference>
<proteinExistence type="inferred from homology"/>
<comment type="subunit">
    <text evidence="9">Part of the 50S ribosomal subunit.</text>
</comment>
<keyword evidence="3 9" id="KW-0699">rRNA-binding</keyword>
<evidence type="ECO:0000256" key="10">
    <source>
        <dbReference type="RuleBase" id="RU003477"/>
    </source>
</evidence>
<evidence type="ECO:0000256" key="7">
    <source>
        <dbReference type="ARBA" id="ARBA00035206"/>
    </source>
</evidence>
<accession>A0A1P8F508</accession>
<sequence length="103" mass="11304">MKIKKDDNVLVIAGKDRGKTGKVRLVYTAKNRVLVDGVNMAKKHSKARGQVKQAGIIEREAPIEASNVMLLCSKCNKPSRLGDRRLADGKKVRVCKSCGEVID</sequence>
<dbReference type="InterPro" id="IPR003256">
    <property type="entry name" value="Ribosomal_uL24"/>
</dbReference>
<dbReference type="Pfam" id="PF00467">
    <property type="entry name" value="KOW"/>
    <property type="match status" value="1"/>
</dbReference>
<gene>
    <name evidence="9" type="primary">rplX</name>
    <name evidence="12" type="ORF">Dform_00203</name>
</gene>
<dbReference type="PROSITE" id="PS01108">
    <property type="entry name" value="RIBOSOMAL_L24"/>
    <property type="match status" value="1"/>
</dbReference>
<dbReference type="AlphaFoldDB" id="A0A1P8F508"/>
<dbReference type="InterPro" id="IPR041988">
    <property type="entry name" value="Ribosomal_uL24_KOW"/>
</dbReference>
<dbReference type="Proteomes" id="UP000185934">
    <property type="component" value="Chromosome"/>
</dbReference>
<evidence type="ECO:0000313" key="12">
    <source>
        <dbReference type="EMBL" id="APV43566.1"/>
    </source>
</evidence>